<dbReference type="Proteomes" id="UP000216498">
    <property type="component" value="Unassembled WGS sequence"/>
</dbReference>
<dbReference type="UniPathway" id="UPA00251">
    <property type="reaction ID" value="UER00320"/>
</dbReference>
<comment type="function">
    <text evidence="6 9">Catalyzes cyclization of the linear tetrapyrrole, hydroxymethylbilane, to the macrocyclic uroporphyrinogen III.</text>
</comment>
<evidence type="ECO:0000256" key="8">
    <source>
        <dbReference type="ARBA" id="ARBA00048617"/>
    </source>
</evidence>
<evidence type="ECO:0000256" key="7">
    <source>
        <dbReference type="ARBA" id="ARBA00040167"/>
    </source>
</evidence>
<evidence type="ECO:0000313" key="11">
    <source>
        <dbReference type="EMBL" id="OZU89811.1"/>
    </source>
</evidence>
<dbReference type="InterPro" id="IPR036108">
    <property type="entry name" value="4pyrrol_syn_uPrphyn_synt_sf"/>
</dbReference>
<name>A0A265NDC7_9BACI</name>
<dbReference type="GO" id="GO:0004852">
    <property type="term" value="F:uroporphyrinogen-III synthase activity"/>
    <property type="evidence" value="ECO:0007669"/>
    <property type="project" value="UniProtKB-UniRule"/>
</dbReference>
<gene>
    <name evidence="11" type="ORF">CIL03_01340</name>
</gene>
<sequence>MSGSLHGKKILVTREENQAKEFSDKILQHGGKPIEAPLLKITCIDQEDTRNYFNAIEKYQWIFFTSANGVRCFFQLAEKYNLVNNKLQTVRMAAVGTKTEKALNAYGYSADFVPAVFNAEVMAEEFLSNFQADSPILLVRGTRSRDILPEQFSQNGVVFDSIVVYRTSFNAAVEAQLNEILKQKDLDFITFTSPSAVEAFVNAANAESNAICVCIGTTTETRARELGFSSVITADEFTIEGMIESVSKYIVGEG</sequence>
<evidence type="ECO:0000256" key="4">
    <source>
        <dbReference type="ARBA" id="ARBA00023239"/>
    </source>
</evidence>
<keyword evidence="5 9" id="KW-0627">Porphyrin biosynthesis</keyword>
<dbReference type="GO" id="GO:0006782">
    <property type="term" value="P:protoporphyrinogen IX biosynthetic process"/>
    <property type="evidence" value="ECO:0007669"/>
    <property type="project" value="UniProtKB-UniRule"/>
</dbReference>
<keyword evidence="12" id="KW-1185">Reference proteome</keyword>
<evidence type="ECO:0000256" key="5">
    <source>
        <dbReference type="ARBA" id="ARBA00023244"/>
    </source>
</evidence>
<evidence type="ECO:0000256" key="3">
    <source>
        <dbReference type="ARBA" id="ARBA00013109"/>
    </source>
</evidence>
<evidence type="ECO:0000256" key="6">
    <source>
        <dbReference type="ARBA" id="ARBA00037589"/>
    </source>
</evidence>
<keyword evidence="4 9" id="KW-0456">Lyase</keyword>
<feature type="domain" description="Tetrapyrrole biosynthesis uroporphyrinogen III synthase" evidence="10">
    <location>
        <begin position="21"/>
        <end position="244"/>
    </location>
</feature>
<dbReference type="GO" id="GO:0006780">
    <property type="term" value="P:uroporphyrinogen III biosynthetic process"/>
    <property type="evidence" value="ECO:0007669"/>
    <property type="project" value="UniProtKB-UniRule"/>
</dbReference>
<dbReference type="Gene3D" id="3.40.50.10090">
    <property type="match status" value="2"/>
</dbReference>
<comment type="similarity">
    <text evidence="2 9">Belongs to the uroporphyrinogen-III synthase family.</text>
</comment>
<protein>
    <recommendedName>
        <fullName evidence="7 9">Uroporphyrinogen-III synthase</fullName>
        <ecNumber evidence="3 9">4.2.1.75</ecNumber>
    </recommendedName>
</protein>
<reference evidence="11 12" key="1">
    <citation type="submission" date="2017-08" db="EMBL/GenBank/DDBJ databases">
        <title>Virgibacillus indicus sp. nov. and Virgibacillus profoundi sp. nov, two moderately halophilic bacteria isolated from marine sediment by using the Microfluidic Streak Plate.</title>
        <authorList>
            <person name="Xu B."/>
            <person name="Hu B."/>
            <person name="Wang J."/>
            <person name="Zhu Y."/>
            <person name="Huang L."/>
            <person name="Du W."/>
            <person name="Huang Y."/>
        </authorList>
    </citation>
    <scope>NUCLEOTIDE SEQUENCE [LARGE SCALE GENOMIC DNA]</scope>
    <source>
        <strain evidence="11 12">IO3-P2-C2</strain>
    </source>
</reference>
<dbReference type="EC" id="4.2.1.75" evidence="3 9"/>
<proteinExistence type="inferred from homology"/>
<dbReference type="Pfam" id="PF02602">
    <property type="entry name" value="HEM4"/>
    <property type="match status" value="1"/>
</dbReference>
<dbReference type="InterPro" id="IPR003754">
    <property type="entry name" value="4pyrrol_synth_uPrphyn_synth"/>
</dbReference>
<organism evidence="11 12">
    <name type="scientific">Virgibacillus indicus</name>
    <dbReference type="NCBI Taxonomy" id="2024554"/>
    <lineage>
        <taxon>Bacteria</taxon>
        <taxon>Bacillati</taxon>
        <taxon>Bacillota</taxon>
        <taxon>Bacilli</taxon>
        <taxon>Bacillales</taxon>
        <taxon>Bacillaceae</taxon>
        <taxon>Virgibacillus</taxon>
    </lineage>
</organism>
<dbReference type="OrthoDB" id="9815856at2"/>
<dbReference type="InterPro" id="IPR039793">
    <property type="entry name" value="UROS/Hem4"/>
</dbReference>
<evidence type="ECO:0000313" key="12">
    <source>
        <dbReference type="Proteomes" id="UP000216498"/>
    </source>
</evidence>
<dbReference type="CDD" id="cd06578">
    <property type="entry name" value="HemD"/>
    <property type="match status" value="1"/>
</dbReference>
<accession>A0A265NDC7</accession>
<evidence type="ECO:0000256" key="1">
    <source>
        <dbReference type="ARBA" id="ARBA00004772"/>
    </source>
</evidence>
<comment type="caution">
    <text evidence="11">The sequence shown here is derived from an EMBL/GenBank/DDBJ whole genome shotgun (WGS) entry which is preliminary data.</text>
</comment>
<dbReference type="SUPFAM" id="SSF69618">
    <property type="entry name" value="HemD-like"/>
    <property type="match status" value="1"/>
</dbReference>
<evidence type="ECO:0000256" key="9">
    <source>
        <dbReference type="RuleBase" id="RU366031"/>
    </source>
</evidence>
<evidence type="ECO:0000259" key="10">
    <source>
        <dbReference type="Pfam" id="PF02602"/>
    </source>
</evidence>
<comment type="catalytic activity">
    <reaction evidence="8 9">
        <text>hydroxymethylbilane = uroporphyrinogen III + H2O</text>
        <dbReference type="Rhea" id="RHEA:18965"/>
        <dbReference type="ChEBI" id="CHEBI:15377"/>
        <dbReference type="ChEBI" id="CHEBI:57308"/>
        <dbReference type="ChEBI" id="CHEBI:57845"/>
        <dbReference type="EC" id="4.2.1.75"/>
    </reaction>
</comment>
<dbReference type="AlphaFoldDB" id="A0A265NDC7"/>
<dbReference type="PANTHER" id="PTHR38042">
    <property type="entry name" value="UROPORPHYRINOGEN-III SYNTHASE, CHLOROPLASTIC"/>
    <property type="match status" value="1"/>
</dbReference>
<comment type="pathway">
    <text evidence="1 9">Porphyrin-containing compound metabolism; protoporphyrin-IX biosynthesis; coproporphyrinogen-III from 5-aminolevulinate: step 3/4.</text>
</comment>
<dbReference type="EMBL" id="NPMS01000001">
    <property type="protein sequence ID" value="OZU89811.1"/>
    <property type="molecule type" value="Genomic_DNA"/>
</dbReference>
<evidence type="ECO:0000256" key="2">
    <source>
        <dbReference type="ARBA" id="ARBA00008133"/>
    </source>
</evidence>
<dbReference type="PANTHER" id="PTHR38042:SF1">
    <property type="entry name" value="UROPORPHYRINOGEN-III SYNTHASE, CHLOROPLASTIC"/>
    <property type="match status" value="1"/>
</dbReference>
<dbReference type="RefSeq" id="WP_094883412.1">
    <property type="nucleotide sequence ID" value="NZ_NPMS01000001.1"/>
</dbReference>